<dbReference type="AlphaFoldDB" id="A0A5N0TB47"/>
<gene>
    <name evidence="2" type="ORF">F3N42_07245</name>
</gene>
<organism evidence="2 3">
    <name type="scientific">Marinihelvus fidelis</name>
    <dbReference type="NCBI Taxonomy" id="2613842"/>
    <lineage>
        <taxon>Bacteria</taxon>
        <taxon>Pseudomonadati</taxon>
        <taxon>Pseudomonadota</taxon>
        <taxon>Gammaproteobacteria</taxon>
        <taxon>Chromatiales</taxon>
        <taxon>Wenzhouxiangellaceae</taxon>
        <taxon>Marinihelvus</taxon>
    </lineage>
</organism>
<dbReference type="Proteomes" id="UP000325372">
    <property type="component" value="Unassembled WGS sequence"/>
</dbReference>
<reference evidence="2 3" key="1">
    <citation type="submission" date="2019-09" db="EMBL/GenBank/DDBJ databases">
        <title>Wenzhouxiangella sp. Genome sequencing and assembly.</title>
        <authorList>
            <person name="Zhang R."/>
        </authorList>
    </citation>
    <scope>NUCLEOTIDE SEQUENCE [LARGE SCALE GENOMIC DNA]</scope>
    <source>
        <strain evidence="2 3">W260</strain>
    </source>
</reference>
<proteinExistence type="predicted"/>
<feature type="region of interest" description="Disordered" evidence="1">
    <location>
        <begin position="1"/>
        <end position="24"/>
    </location>
</feature>
<name>A0A5N0TB47_9GAMM</name>
<evidence type="ECO:0000256" key="1">
    <source>
        <dbReference type="SAM" id="MobiDB-lite"/>
    </source>
</evidence>
<accession>A0A5N0TB47</accession>
<evidence type="ECO:0000313" key="3">
    <source>
        <dbReference type="Proteomes" id="UP000325372"/>
    </source>
</evidence>
<evidence type="ECO:0000313" key="2">
    <source>
        <dbReference type="EMBL" id="KAA9131961.1"/>
    </source>
</evidence>
<comment type="caution">
    <text evidence="2">The sequence shown here is derived from an EMBL/GenBank/DDBJ whole genome shotgun (WGS) entry which is preliminary data.</text>
</comment>
<dbReference type="EMBL" id="VYXP01000004">
    <property type="protein sequence ID" value="KAA9131961.1"/>
    <property type="molecule type" value="Genomic_DNA"/>
</dbReference>
<sequence>MITSRMGRLSEAMKLDPITPPEVNAPVSQSAAVQKRLTPFCRPQPAPERGRVSFLTPNFRMIVFPKLGVLVAGQPGEIPFVLREGQIPVLVTPGFSLVGETFQGNQL</sequence>
<protein>
    <submittedName>
        <fullName evidence="2">Uncharacterized protein</fullName>
    </submittedName>
</protein>
<keyword evidence="3" id="KW-1185">Reference proteome</keyword>